<dbReference type="PANTHER" id="PTHR47839:SF1">
    <property type="entry name" value="DOMAIN PROTEIN, PUTATIVE (AFU_ORTHOLOGUE AFUA_6G04830)-RELATED"/>
    <property type="match status" value="1"/>
</dbReference>
<keyword evidence="2" id="KW-1185">Reference proteome</keyword>
<reference evidence="1 2" key="1">
    <citation type="submission" date="2015-01" db="EMBL/GenBank/DDBJ databases">
        <title>The Genome Sequence of Ochroconis gallopava CBS43764.</title>
        <authorList>
            <consortium name="The Broad Institute Genomics Platform"/>
            <person name="Cuomo C."/>
            <person name="de Hoog S."/>
            <person name="Gorbushina A."/>
            <person name="Stielow B."/>
            <person name="Teixiera M."/>
            <person name="Abouelleil A."/>
            <person name="Chapman S.B."/>
            <person name="Priest M."/>
            <person name="Young S.K."/>
            <person name="Wortman J."/>
            <person name="Nusbaum C."/>
            <person name="Birren B."/>
        </authorList>
    </citation>
    <scope>NUCLEOTIDE SEQUENCE [LARGE SCALE GENOMIC DNA]</scope>
    <source>
        <strain evidence="1 2">CBS 43764</strain>
    </source>
</reference>
<name>A0A0D1ZWX6_9PEZI</name>
<proteinExistence type="predicted"/>
<protein>
    <recommendedName>
        <fullName evidence="3">WLM domain-containing protein</fullName>
    </recommendedName>
</protein>
<dbReference type="GeneID" id="27317270"/>
<dbReference type="PANTHER" id="PTHR47839">
    <property type="entry name" value="DOMAIN PROTEIN, PUTATIVE (AFU_ORTHOLOGUE AFUA_6G04830)-RELATED"/>
    <property type="match status" value="1"/>
</dbReference>
<dbReference type="VEuPathDB" id="FungiDB:PV09_09297"/>
<dbReference type="Proteomes" id="UP000053259">
    <property type="component" value="Unassembled WGS sequence"/>
</dbReference>
<dbReference type="AlphaFoldDB" id="A0A0D1ZWX6"/>
<evidence type="ECO:0008006" key="3">
    <source>
        <dbReference type="Google" id="ProtNLM"/>
    </source>
</evidence>
<gene>
    <name evidence="1" type="ORF">PV09_09297</name>
</gene>
<dbReference type="InParanoid" id="A0A0D1ZWX6"/>
<dbReference type="OrthoDB" id="10031156at2759"/>
<sequence length="92" mass="10837">MHIFYDDGSATIAFNYNGALFFNYYYFKSLHASTFETSKSTKMDVLVYWWITMYHELAHNLVGEHGAQHSFYAESFAQGYFGRVMQKALQYM</sequence>
<dbReference type="RefSeq" id="XP_016208837.1">
    <property type="nucleotide sequence ID" value="XM_016363335.1"/>
</dbReference>
<dbReference type="HOGENOM" id="CLU_2414980_0_0_1"/>
<evidence type="ECO:0000313" key="2">
    <source>
        <dbReference type="Proteomes" id="UP000053259"/>
    </source>
</evidence>
<dbReference type="EMBL" id="KN847589">
    <property type="protein sequence ID" value="KIV98967.1"/>
    <property type="molecule type" value="Genomic_DNA"/>
</dbReference>
<accession>A0A0D1ZWX6</accession>
<evidence type="ECO:0000313" key="1">
    <source>
        <dbReference type="EMBL" id="KIV98967.1"/>
    </source>
</evidence>
<organism evidence="1 2">
    <name type="scientific">Verruconis gallopava</name>
    <dbReference type="NCBI Taxonomy" id="253628"/>
    <lineage>
        <taxon>Eukaryota</taxon>
        <taxon>Fungi</taxon>
        <taxon>Dikarya</taxon>
        <taxon>Ascomycota</taxon>
        <taxon>Pezizomycotina</taxon>
        <taxon>Dothideomycetes</taxon>
        <taxon>Pleosporomycetidae</taxon>
        <taxon>Venturiales</taxon>
        <taxon>Sympoventuriaceae</taxon>
        <taxon>Verruconis</taxon>
    </lineage>
</organism>